<dbReference type="InterPro" id="IPR011335">
    <property type="entry name" value="Restrct_endonuc-II-like"/>
</dbReference>
<reference evidence="2 3" key="1">
    <citation type="submission" date="2018-02" db="EMBL/GenBank/DDBJ databases">
        <authorList>
            <person name="Cohen D.B."/>
            <person name="Kent A.D."/>
        </authorList>
    </citation>
    <scope>NUCLEOTIDE SEQUENCE [LARGE SCALE GENOMIC DNA]</scope>
    <source>
        <strain evidence="2 3">ULC007</strain>
    </source>
</reference>
<dbReference type="Pfam" id="PF05685">
    <property type="entry name" value="Uma2"/>
    <property type="match status" value="1"/>
</dbReference>
<dbReference type="InterPro" id="IPR008538">
    <property type="entry name" value="Uma2"/>
</dbReference>
<dbReference type="InterPro" id="IPR012296">
    <property type="entry name" value="Nuclease_put_TT1808"/>
</dbReference>
<dbReference type="Gene3D" id="3.90.1570.10">
    <property type="entry name" value="tt1808, chain A"/>
    <property type="match status" value="1"/>
</dbReference>
<feature type="domain" description="Putative restriction endonuclease" evidence="1">
    <location>
        <begin position="18"/>
        <end position="184"/>
    </location>
</feature>
<dbReference type="PANTHER" id="PTHR35400">
    <property type="entry name" value="SLR1083 PROTEIN"/>
    <property type="match status" value="1"/>
</dbReference>
<sequence length="214" mass="24167">MDMQQVQISTDTWVSATWEEYLQVIGHQAYAKAKGYYYDHRMRIEMAPLGHDHAADNTIASFTVNLFCGLKAIPTQGLTNCTFRKVEFEEAQPDIAYYIGANAEAIPWGTTIIDLDTYPPPDLVIEVANTSLADDQGAKRLLYEDLGVKEYWVLDVKNVRVLAFAIENQGSYRITESKVLPKLQISLLQTALQQSRQTNQSQVVAWLISEFGKE</sequence>
<dbReference type="OrthoDB" id="459822at2"/>
<protein>
    <recommendedName>
        <fullName evidence="1">Putative restriction endonuclease domain-containing protein</fullName>
    </recommendedName>
</protein>
<organism evidence="2 3">
    <name type="scientific">Phormidesmis priestleyi ULC007</name>
    <dbReference type="NCBI Taxonomy" id="1920490"/>
    <lineage>
        <taxon>Bacteria</taxon>
        <taxon>Bacillati</taxon>
        <taxon>Cyanobacteriota</taxon>
        <taxon>Cyanophyceae</taxon>
        <taxon>Leptolyngbyales</taxon>
        <taxon>Leptolyngbyaceae</taxon>
        <taxon>Phormidesmis</taxon>
    </lineage>
</organism>
<dbReference type="Proteomes" id="UP000238634">
    <property type="component" value="Unassembled WGS sequence"/>
</dbReference>
<gene>
    <name evidence="2" type="ORF">C7B65_03350</name>
</gene>
<reference evidence="2 3" key="2">
    <citation type="submission" date="2018-03" db="EMBL/GenBank/DDBJ databases">
        <title>The ancient ancestry and fast evolution of plastids.</title>
        <authorList>
            <person name="Moore K.R."/>
            <person name="Magnabosco C."/>
            <person name="Momper L."/>
            <person name="Gold D.A."/>
            <person name="Bosak T."/>
            <person name="Fournier G.P."/>
        </authorList>
    </citation>
    <scope>NUCLEOTIDE SEQUENCE [LARGE SCALE GENOMIC DNA]</scope>
    <source>
        <strain evidence="2 3">ULC007</strain>
    </source>
</reference>
<dbReference type="STRING" id="1920490.GCA_001895925_01658"/>
<name>A0A2T1DMP9_9CYAN</name>
<comment type="caution">
    <text evidence="2">The sequence shown here is derived from an EMBL/GenBank/DDBJ whole genome shotgun (WGS) entry which is preliminary data.</text>
</comment>
<dbReference type="CDD" id="cd06260">
    <property type="entry name" value="DUF820-like"/>
    <property type="match status" value="1"/>
</dbReference>
<dbReference type="EMBL" id="PVWG01000002">
    <property type="protein sequence ID" value="PSB21756.1"/>
    <property type="molecule type" value="Genomic_DNA"/>
</dbReference>
<dbReference type="AlphaFoldDB" id="A0A2T1DMP9"/>
<keyword evidence="3" id="KW-1185">Reference proteome</keyword>
<evidence type="ECO:0000259" key="1">
    <source>
        <dbReference type="Pfam" id="PF05685"/>
    </source>
</evidence>
<dbReference type="SUPFAM" id="SSF52980">
    <property type="entry name" value="Restriction endonuclease-like"/>
    <property type="match status" value="1"/>
</dbReference>
<evidence type="ECO:0000313" key="3">
    <source>
        <dbReference type="Proteomes" id="UP000238634"/>
    </source>
</evidence>
<proteinExistence type="predicted"/>
<dbReference type="PANTHER" id="PTHR35400:SF1">
    <property type="entry name" value="SLR1083 PROTEIN"/>
    <property type="match status" value="1"/>
</dbReference>
<accession>A0A2T1DMP9</accession>
<evidence type="ECO:0000313" key="2">
    <source>
        <dbReference type="EMBL" id="PSB21756.1"/>
    </source>
</evidence>